<dbReference type="EMBL" id="JAECZB010000012">
    <property type="protein sequence ID" value="MBH8552326.1"/>
    <property type="molecule type" value="Genomic_DNA"/>
</dbReference>
<evidence type="ECO:0000256" key="2">
    <source>
        <dbReference type="ARBA" id="ARBA00023125"/>
    </source>
</evidence>
<evidence type="ECO:0000256" key="1">
    <source>
        <dbReference type="ARBA" id="ARBA00023015"/>
    </source>
</evidence>
<feature type="domain" description="Response regulatory" evidence="6">
    <location>
        <begin position="3"/>
        <end position="119"/>
    </location>
</feature>
<evidence type="ECO:0000313" key="8">
    <source>
        <dbReference type="Proteomes" id="UP000599391"/>
    </source>
</evidence>
<dbReference type="SMART" id="SM00342">
    <property type="entry name" value="HTH_ARAC"/>
    <property type="match status" value="1"/>
</dbReference>
<evidence type="ECO:0000256" key="3">
    <source>
        <dbReference type="ARBA" id="ARBA00023163"/>
    </source>
</evidence>
<sequence>MKNILVIEDETKIRNLFLNCLKSEGFCTIGAENGIIGIQRARECSPDLVLCDISMPELDGYGVLNTLRQDPVTAVIPFIFLTVTLTKSELRKGMNLGADDYLTKPCSVEELLGAIAARLEKQTALKQWYLNQHQSLKKSQSTDTATFYPTSSRLSKVFQYIEENYHQQINLSDVAQAVGYSHAYLTNLVKRQTQRSVHDWIVERRMTEARYLLINTDETVNRIATKVGYVDAGYFIRLFRQIHKLPPKEWRNTSRIQLVEECFSASSSLN</sequence>
<dbReference type="PROSITE" id="PS50110">
    <property type="entry name" value="RESPONSE_REGULATORY"/>
    <property type="match status" value="1"/>
</dbReference>
<dbReference type="Gene3D" id="1.10.10.60">
    <property type="entry name" value="Homeodomain-like"/>
    <property type="match status" value="2"/>
</dbReference>
<dbReference type="SMART" id="SM00448">
    <property type="entry name" value="REC"/>
    <property type="match status" value="1"/>
</dbReference>
<dbReference type="SUPFAM" id="SSF52172">
    <property type="entry name" value="CheY-like"/>
    <property type="match status" value="1"/>
</dbReference>
<dbReference type="InterPro" id="IPR018062">
    <property type="entry name" value="HTH_AraC-typ_CS"/>
</dbReference>
<keyword evidence="3" id="KW-0804">Transcription</keyword>
<feature type="domain" description="HTH araC/xylS-type" evidence="5">
    <location>
        <begin position="155"/>
        <end position="253"/>
    </location>
</feature>
<comment type="caution">
    <text evidence="7">The sequence shown here is derived from an EMBL/GenBank/DDBJ whole genome shotgun (WGS) entry which is preliminary data.</text>
</comment>
<dbReference type="Gene3D" id="3.40.50.2300">
    <property type="match status" value="1"/>
</dbReference>
<dbReference type="InterPro" id="IPR018060">
    <property type="entry name" value="HTH_AraC"/>
</dbReference>
<evidence type="ECO:0000259" key="6">
    <source>
        <dbReference type="PROSITE" id="PS50110"/>
    </source>
</evidence>
<keyword evidence="2" id="KW-0238">DNA-binding</keyword>
<dbReference type="InterPro" id="IPR011006">
    <property type="entry name" value="CheY-like_superfamily"/>
</dbReference>
<feature type="modified residue" description="4-aspartylphosphate" evidence="4">
    <location>
        <position position="52"/>
    </location>
</feature>
<dbReference type="Proteomes" id="UP000599391">
    <property type="component" value="Unassembled WGS sequence"/>
</dbReference>
<keyword evidence="1" id="KW-0805">Transcription regulation</keyword>
<accession>A0A8J7L1C8</accession>
<dbReference type="PANTHER" id="PTHR43280:SF28">
    <property type="entry name" value="HTH-TYPE TRANSCRIPTIONAL ACTIVATOR RHAS"/>
    <property type="match status" value="1"/>
</dbReference>
<dbReference type="AlphaFoldDB" id="A0A8J7L1C8"/>
<dbReference type="Pfam" id="PF00072">
    <property type="entry name" value="Response_reg"/>
    <property type="match status" value="1"/>
</dbReference>
<dbReference type="InterPro" id="IPR001789">
    <property type="entry name" value="Sig_transdc_resp-reg_receiver"/>
</dbReference>
<evidence type="ECO:0000259" key="5">
    <source>
        <dbReference type="PROSITE" id="PS01124"/>
    </source>
</evidence>
<dbReference type="PANTHER" id="PTHR43280">
    <property type="entry name" value="ARAC-FAMILY TRANSCRIPTIONAL REGULATOR"/>
    <property type="match status" value="1"/>
</dbReference>
<dbReference type="GO" id="GO:0000160">
    <property type="term" value="P:phosphorelay signal transduction system"/>
    <property type="evidence" value="ECO:0007669"/>
    <property type="project" value="InterPro"/>
</dbReference>
<gene>
    <name evidence="7" type="ORF">I8751_08050</name>
</gene>
<dbReference type="PROSITE" id="PS00041">
    <property type="entry name" value="HTH_ARAC_FAMILY_1"/>
    <property type="match status" value="1"/>
</dbReference>
<dbReference type="SUPFAM" id="SSF46689">
    <property type="entry name" value="Homeodomain-like"/>
    <property type="match status" value="2"/>
</dbReference>
<reference evidence="7 8" key="1">
    <citation type="journal article" date="2021" name="Int. J. Syst. Evol. Microbiol.">
        <title>Amazonocrinis nigriterrae gen. nov., sp. nov., Atlanticothrix silvestris gen. nov., sp. nov. and Dendronalium phyllosphericum gen. nov., sp. nov., nostocacean cyanobacteria from Brazilian environments.</title>
        <authorList>
            <person name="Alvarenga D.O."/>
            <person name="Andreote A.P.D."/>
            <person name="Branco L.H.Z."/>
            <person name="Delbaje E."/>
            <person name="Cruz R.B."/>
            <person name="Varani A.M."/>
            <person name="Fiore M.F."/>
        </authorList>
    </citation>
    <scope>NUCLEOTIDE SEQUENCE [LARGE SCALE GENOMIC DNA]</scope>
    <source>
        <strain evidence="7 8">CENA357</strain>
    </source>
</reference>
<dbReference type="GO" id="GO:0043565">
    <property type="term" value="F:sequence-specific DNA binding"/>
    <property type="evidence" value="ECO:0007669"/>
    <property type="project" value="InterPro"/>
</dbReference>
<keyword evidence="4" id="KW-0597">Phosphoprotein</keyword>
<dbReference type="GO" id="GO:0003700">
    <property type="term" value="F:DNA-binding transcription factor activity"/>
    <property type="evidence" value="ECO:0007669"/>
    <property type="project" value="InterPro"/>
</dbReference>
<protein>
    <submittedName>
        <fullName evidence="7">Response regulator</fullName>
    </submittedName>
</protein>
<evidence type="ECO:0000256" key="4">
    <source>
        <dbReference type="PROSITE-ProRule" id="PRU00169"/>
    </source>
</evidence>
<organism evidence="7 8">
    <name type="scientific">Atlanticothrix silvestris CENA357</name>
    <dbReference type="NCBI Taxonomy" id="1725252"/>
    <lineage>
        <taxon>Bacteria</taxon>
        <taxon>Bacillati</taxon>
        <taxon>Cyanobacteriota</taxon>
        <taxon>Cyanophyceae</taxon>
        <taxon>Nostocales</taxon>
        <taxon>Nodulariaceae</taxon>
        <taxon>Atlanticothrix</taxon>
        <taxon>Atlanticothrix silvestris</taxon>
    </lineage>
</organism>
<evidence type="ECO:0000313" key="7">
    <source>
        <dbReference type="EMBL" id="MBH8552326.1"/>
    </source>
</evidence>
<dbReference type="Pfam" id="PF12833">
    <property type="entry name" value="HTH_18"/>
    <property type="match status" value="1"/>
</dbReference>
<dbReference type="PROSITE" id="PS01124">
    <property type="entry name" value="HTH_ARAC_FAMILY_2"/>
    <property type="match status" value="1"/>
</dbReference>
<dbReference type="InterPro" id="IPR009057">
    <property type="entry name" value="Homeodomain-like_sf"/>
</dbReference>
<dbReference type="CDD" id="cd17574">
    <property type="entry name" value="REC_OmpR"/>
    <property type="match status" value="1"/>
</dbReference>
<proteinExistence type="predicted"/>
<name>A0A8J7L1C8_9CYAN</name>
<keyword evidence="8" id="KW-1185">Reference proteome</keyword>